<dbReference type="EMBL" id="VZSQ01000513">
    <property type="protein sequence ID" value="NWZ60373.1"/>
    <property type="molecule type" value="Genomic_DNA"/>
</dbReference>
<dbReference type="Gene3D" id="3.30.40.10">
    <property type="entry name" value="Zinc/RING finger domain, C3HC4 (zinc finger)"/>
    <property type="match status" value="1"/>
</dbReference>
<dbReference type="AlphaFoldDB" id="A0A7K7NYH2"/>
<evidence type="ECO:0000256" key="9">
    <source>
        <dbReference type="PROSITE-ProRule" id="PRU00175"/>
    </source>
</evidence>
<keyword evidence="8" id="KW-0804">Transcription</keyword>
<dbReference type="InterPro" id="IPR001841">
    <property type="entry name" value="Znf_RING"/>
</dbReference>
<evidence type="ECO:0000256" key="1">
    <source>
        <dbReference type="ARBA" id="ARBA00000900"/>
    </source>
</evidence>
<comment type="caution">
    <text evidence="12">The sequence shown here is derived from an EMBL/GenBank/DDBJ whole genome shotgun (WGS) entry which is preliminary data.</text>
</comment>
<organism evidence="12 13">
    <name type="scientific">Haliaeetus albicilla</name>
    <name type="common">White-tailed sea-eagle</name>
    <name type="synonym">Falco albicilla</name>
    <dbReference type="NCBI Taxonomy" id="8969"/>
    <lineage>
        <taxon>Eukaryota</taxon>
        <taxon>Metazoa</taxon>
        <taxon>Chordata</taxon>
        <taxon>Craniata</taxon>
        <taxon>Vertebrata</taxon>
        <taxon>Euteleostomi</taxon>
        <taxon>Archelosauria</taxon>
        <taxon>Archosauria</taxon>
        <taxon>Dinosauria</taxon>
        <taxon>Saurischia</taxon>
        <taxon>Theropoda</taxon>
        <taxon>Coelurosauria</taxon>
        <taxon>Aves</taxon>
        <taxon>Neognathae</taxon>
        <taxon>Neoaves</taxon>
        <taxon>Telluraves</taxon>
        <taxon>Accipitrimorphae</taxon>
        <taxon>Accipitriformes</taxon>
        <taxon>Accipitridae</taxon>
        <taxon>Accipitrinae</taxon>
        <taxon>Haliaeetus</taxon>
    </lineage>
</organism>
<dbReference type="EC" id="2.3.2.27" evidence="2"/>
<evidence type="ECO:0000256" key="6">
    <source>
        <dbReference type="ARBA" id="ARBA00022833"/>
    </source>
</evidence>
<protein>
    <recommendedName>
        <fullName evidence="2">RING-type E3 ubiquitin transferase</fullName>
        <ecNumber evidence="2">2.3.2.27</ecNumber>
    </recommendedName>
</protein>
<feature type="domain" description="RING-type" evidence="11">
    <location>
        <begin position="9"/>
        <end position="48"/>
    </location>
</feature>
<dbReference type="GO" id="GO:0016874">
    <property type="term" value="F:ligase activity"/>
    <property type="evidence" value="ECO:0007669"/>
    <property type="project" value="UniProtKB-KW"/>
</dbReference>
<evidence type="ECO:0000256" key="7">
    <source>
        <dbReference type="ARBA" id="ARBA00023015"/>
    </source>
</evidence>
<feature type="non-terminal residue" evidence="12">
    <location>
        <position position="1"/>
    </location>
</feature>
<evidence type="ECO:0000256" key="8">
    <source>
        <dbReference type="ARBA" id="ARBA00023163"/>
    </source>
</evidence>
<feature type="compositionally biased region" description="Low complexity" evidence="10">
    <location>
        <begin position="234"/>
        <end position="246"/>
    </location>
</feature>
<dbReference type="PANTHER" id="PTHR46077">
    <property type="entry name" value="E3 UBIQUITIN-PROTEIN LIGASE TOPORS"/>
    <property type="match status" value="1"/>
</dbReference>
<evidence type="ECO:0000313" key="12">
    <source>
        <dbReference type="EMBL" id="NWZ60373.1"/>
    </source>
</evidence>
<evidence type="ECO:0000313" key="13">
    <source>
        <dbReference type="Proteomes" id="UP000585422"/>
    </source>
</evidence>
<feature type="region of interest" description="Disordered" evidence="10">
    <location>
        <begin position="221"/>
        <end position="336"/>
    </location>
</feature>
<evidence type="ECO:0000256" key="5">
    <source>
        <dbReference type="ARBA" id="ARBA00022771"/>
    </source>
</evidence>
<dbReference type="PANTHER" id="PTHR46077:SF1">
    <property type="entry name" value="TOP1 BINDING ARGININE_SERINE RICH PROTEIN, E3 UBIQUITIN LIGASE"/>
    <property type="match status" value="1"/>
</dbReference>
<sequence length="336" mass="36485">MATGTDWSCPICHKARKSIAFVQPCQHQFCLDCILRWAEITSNCPLCRTQMEKVKFSVRGEEDYLEHVITHPTEPSVAISQARRALSCLANSSPHYPAASLLSSLQGMPLLEEQGRAGTGVRATVGGLLPEAWAALFQQNQYLLYPVLPWLRRELTAIYEEQQWLAVAAEKLILHALCSYGLDSEAVIQRMQPGLQERTAPLIHGLINRIVHQCSEEAQRLLHSSAPAREENDSLVASSSSSPTSSRGETPAPHPASSSSPAGSNREDQPSTSKAALRGGPGRPPTPAEQEQPQEEPGQEAAAGPSAQGCSRRPSAPGQGRDRSPGWARRPAKRRA</sequence>
<dbReference type="GO" id="GO:0008270">
    <property type="term" value="F:zinc ion binding"/>
    <property type="evidence" value="ECO:0007669"/>
    <property type="project" value="UniProtKB-KW"/>
</dbReference>
<dbReference type="OrthoDB" id="21204at2759"/>
<reference evidence="12 13" key="1">
    <citation type="submission" date="2019-09" db="EMBL/GenBank/DDBJ databases">
        <title>Bird 10,000 Genomes (B10K) Project - Family phase.</title>
        <authorList>
            <person name="Zhang G."/>
        </authorList>
    </citation>
    <scope>NUCLEOTIDE SEQUENCE [LARGE SCALE GENOMIC DNA]</scope>
    <source>
        <strain evidence="12">OUT-0040</strain>
        <tissue evidence="12">Blood</tissue>
    </source>
</reference>
<keyword evidence="7" id="KW-0805">Transcription regulation</keyword>
<dbReference type="Pfam" id="PF13639">
    <property type="entry name" value="zf-RING_2"/>
    <property type="match status" value="1"/>
</dbReference>
<keyword evidence="13" id="KW-1185">Reference proteome</keyword>
<evidence type="ECO:0000256" key="10">
    <source>
        <dbReference type="SAM" id="MobiDB-lite"/>
    </source>
</evidence>
<keyword evidence="3" id="KW-0808">Transferase</keyword>
<feature type="non-terminal residue" evidence="12">
    <location>
        <position position="336"/>
    </location>
</feature>
<accession>A0A7K7NYH2</accession>
<evidence type="ECO:0000256" key="2">
    <source>
        <dbReference type="ARBA" id="ARBA00012483"/>
    </source>
</evidence>
<dbReference type="SUPFAM" id="SSF57850">
    <property type="entry name" value="RING/U-box"/>
    <property type="match status" value="1"/>
</dbReference>
<name>A0A7K7NYH2_HALAL</name>
<dbReference type="SMART" id="SM00184">
    <property type="entry name" value="RING"/>
    <property type="match status" value="1"/>
</dbReference>
<keyword evidence="12" id="KW-0436">Ligase</keyword>
<dbReference type="Proteomes" id="UP000585422">
    <property type="component" value="Unassembled WGS sequence"/>
</dbReference>
<dbReference type="InterPro" id="IPR017907">
    <property type="entry name" value="Znf_RING_CS"/>
</dbReference>
<keyword evidence="4" id="KW-0479">Metal-binding</keyword>
<evidence type="ECO:0000256" key="4">
    <source>
        <dbReference type="ARBA" id="ARBA00022723"/>
    </source>
</evidence>
<gene>
    <name evidence="12" type="primary">Topors_5</name>
    <name evidence="12" type="ORF">HALALB_R01444</name>
</gene>
<keyword evidence="6" id="KW-0862">Zinc</keyword>
<dbReference type="GO" id="GO:0006513">
    <property type="term" value="P:protein monoubiquitination"/>
    <property type="evidence" value="ECO:0007669"/>
    <property type="project" value="TreeGrafter"/>
</dbReference>
<dbReference type="PROSITE" id="PS00518">
    <property type="entry name" value="ZF_RING_1"/>
    <property type="match status" value="1"/>
</dbReference>
<proteinExistence type="predicted"/>
<dbReference type="GO" id="GO:0061630">
    <property type="term" value="F:ubiquitin protein ligase activity"/>
    <property type="evidence" value="ECO:0007669"/>
    <property type="project" value="UniProtKB-EC"/>
</dbReference>
<evidence type="ECO:0000256" key="3">
    <source>
        <dbReference type="ARBA" id="ARBA00022679"/>
    </source>
</evidence>
<dbReference type="PROSITE" id="PS50089">
    <property type="entry name" value="ZF_RING_2"/>
    <property type="match status" value="1"/>
</dbReference>
<evidence type="ECO:0000259" key="11">
    <source>
        <dbReference type="PROSITE" id="PS50089"/>
    </source>
</evidence>
<dbReference type="GO" id="GO:0000209">
    <property type="term" value="P:protein polyubiquitination"/>
    <property type="evidence" value="ECO:0007669"/>
    <property type="project" value="TreeGrafter"/>
</dbReference>
<keyword evidence="5 9" id="KW-0863">Zinc-finger</keyword>
<comment type="catalytic activity">
    <reaction evidence="1">
        <text>S-ubiquitinyl-[E2 ubiquitin-conjugating enzyme]-L-cysteine + [acceptor protein]-L-lysine = [E2 ubiquitin-conjugating enzyme]-L-cysteine + N(6)-ubiquitinyl-[acceptor protein]-L-lysine.</text>
        <dbReference type="EC" id="2.3.2.27"/>
    </reaction>
</comment>
<feature type="compositionally biased region" description="Low complexity" evidence="10">
    <location>
        <begin position="299"/>
        <end position="309"/>
    </location>
</feature>
<dbReference type="InterPro" id="IPR013083">
    <property type="entry name" value="Znf_RING/FYVE/PHD"/>
</dbReference>